<dbReference type="EC" id="3.6.1.-" evidence="10"/>
<dbReference type="HOGENOM" id="CLU_033617_2_1_0"/>
<dbReference type="KEGG" id="mpg:Theba_0638"/>
<dbReference type="GO" id="GO:0019843">
    <property type="term" value="F:rRNA binding"/>
    <property type="evidence" value="ECO:0007669"/>
    <property type="project" value="UniProtKB-KW"/>
</dbReference>
<keyword evidence="9 10" id="KW-0342">GTP-binding</keyword>
<keyword evidence="8 10" id="KW-0694">RNA-binding</keyword>
<dbReference type="AlphaFoldDB" id="I2F353"/>
<feature type="domain" description="CP-type G" evidence="12">
    <location>
        <begin position="79"/>
        <end position="236"/>
    </location>
</feature>
<keyword evidence="2 10" id="KW-0690">Ribosome biogenesis</keyword>
<feature type="binding site" evidence="10">
    <location>
        <begin position="128"/>
        <end position="131"/>
    </location>
    <ligand>
        <name>GTP</name>
        <dbReference type="ChEBI" id="CHEBI:37565"/>
    </ligand>
</feature>
<reference evidence="13 14" key="1">
    <citation type="journal article" date="2012" name="Genome Biol. Evol.">
        <title>Genome Sequence of the Mesophilic Thermotogales Bacterium Mesotoga prima MesG1.Ag.4.2 Reveals the Largest Thermotogales Genome To Date.</title>
        <authorList>
            <person name="Zhaxybayeva O."/>
            <person name="Swithers K.S."/>
            <person name="Foght J."/>
            <person name="Green A.G."/>
            <person name="Bruce D."/>
            <person name="Detter C."/>
            <person name="Han S."/>
            <person name="Teshima H."/>
            <person name="Han J."/>
            <person name="Woyke T."/>
            <person name="Pitluck S."/>
            <person name="Nolan M."/>
            <person name="Ivanova N."/>
            <person name="Pati A."/>
            <person name="Land M.L."/>
            <person name="Dlutek M."/>
            <person name="Doolittle W.F."/>
            <person name="Noll K.M."/>
            <person name="Nesbo C.L."/>
        </authorList>
    </citation>
    <scope>NUCLEOTIDE SEQUENCE [LARGE SCALE GENOMIC DNA]</scope>
    <source>
        <strain evidence="14">mesG1.Ag.4.2</strain>
    </source>
</reference>
<comment type="subcellular location">
    <subcellularLocation>
        <location evidence="10">Cytoplasm</location>
    </subcellularLocation>
</comment>
<dbReference type="SUPFAM" id="SSF50249">
    <property type="entry name" value="Nucleic acid-binding proteins"/>
    <property type="match status" value="1"/>
</dbReference>
<dbReference type="GO" id="GO:0003924">
    <property type="term" value="F:GTPase activity"/>
    <property type="evidence" value="ECO:0007669"/>
    <property type="project" value="UniProtKB-UniRule"/>
</dbReference>
<feature type="binding site" evidence="10">
    <location>
        <position position="273"/>
    </location>
    <ligand>
        <name>Zn(2+)</name>
        <dbReference type="ChEBI" id="CHEBI:29105"/>
    </ligand>
</feature>
<keyword evidence="1 10" id="KW-0963">Cytoplasm</keyword>
<comment type="cofactor">
    <cofactor evidence="10">
        <name>Zn(2+)</name>
        <dbReference type="ChEBI" id="CHEBI:29105"/>
    </cofactor>
    <text evidence="10">Binds 1 zinc ion per subunit.</text>
</comment>
<sequence>MWSVKAEKKGIVLERRKGVVVRFGSRNMEVVDAETGGRLICTMPGRFRLQGIRPIVGDRVEYALSGDGQGRIESILPRKTELLRPRISNIEQILLVLSLKEPAVQNLITDRFLVLAEYAKLPVTIVVNKIDLINNEELDRFSDVYGEHYEICPVSSKNRINLDRLREVLKGKISVMAGMSGVGKSSLLNSLNPGLKLRVSEISRGLERGRHTTSYVELLQFEFGGLIADTPGFANLELPVIAPENLDKCFPEISQEQGMCAFSDCVHVDEPGCYVKELVEAGSIHRSRYESYLIMYNELKEREQEKGGRKYG</sequence>
<evidence type="ECO:0000256" key="5">
    <source>
        <dbReference type="ARBA" id="ARBA00022741"/>
    </source>
</evidence>
<evidence type="ECO:0000256" key="1">
    <source>
        <dbReference type="ARBA" id="ARBA00022490"/>
    </source>
</evidence>
<feature type="binding site" evidence="10">
    <location>
        <position position="265"/>
    </location>
    <ligand>
        <name>Zn(2+)</name>
        <dbReference type="ChEBI" id="CHEBI:29105"/>
    </ligand>
</feature>
<organism evidence="13 14">
    <name type="scientific">Mesotoga prima MesG1.Ag.4.2</name>
    <dbReference type="NCBI Taxonomy" id="660470"/>
    <lineage>
        <taxon>Bacteria</taxon>
        <taxon>Thermotogati</taxon>
        <taxon>Thermotogota</taxon>
        <taxon>Thermotogae</taxon>
        <taxon>Kosmotogales</taxon>
        <taxon>Kosmotogaceae</taxon>
        <taxon>Mesotoga</taxon>
    </lineage>
</organism>
<proteinExistence type="inferred from homology"/>
<dbReference type="EMBL" id="CP003532">
    <property type="protein sequence ID" value="AFK06356.1"/>
    <property type="molecule type" value="Genomic_DNA"/>
</dbReference>
<evidence type="ECO:0000256" key="4">
    <source>
        <dbReference type="ARBA" id="ARBA00022730"/>
    </source>
</evidence>
<dbReference type="Gene3D" id="1.10.40.50">
    <property type="entry name" value="Probable gtpase engc, domain 3"/>
    <property type="match status" value="1"/>
</dbReference>
<dbReference type="SUPFAM" id="SSF52540">
    <property type="entry name" value="P-loop containing nucleoside triphosphate hydrolases"/>
    <property type="match status" value="1"/>
</dbReference>
<evidence type="ECO:0000256" key="3">
    <source>
        <dbReference type="ARBA" id="ARBA00022723"/>
    </source>
</evidence>
<dbReference type="PROSITE" id="PS50936">
    <property type="entry name" value="ENGC_GTPASE"/>
    <property type="match status" value="1"/>
</dbReference>
<name>I2F353_9BACT</name>
<comment type="function">
    <text evidence="10">One of several proteins that assist in the late maturation steps of the functional core of the 30S ribosomal subunit. Helps release RbfA from mature subunits. May play a role in the assembly of ribosomal proteins into the subunit. Circularly permuted GTPase that catalyzes slow GTP hydrolysis, GTPase activity is stimulated by the 30S ribosomal subunit.</text>
</comment>
<dbReference type="PROSITE" id="PS51721">
    <property type="entry name" value="G_CP"/>
    <property type="match status" value="1"/>
</dbReference>
<evidence type="ECO:0000259" key="11">
    <source>
        <dbReference type="PROSITE" id="PS50936"/>
    </source>
</evidence>
<dbReference type="STRING" id="660470.Theba_0638"/>
<evidence type="ECO:0000256" key="10">
    <source>
        <dbReference type="HAMAP-Rule" id="MF_01820"/>
    </source>
</evidence>
<evidence type="ECO:0000259" key="12">
    <source>
        <dbReference type="PROSITE" id="PS51721"/>
    </source>
</evidence>
<keyword evidence="5 10" id="KW-0547">Nucleotide-binding</keyword>
<evidence type="ECO:0000256" key="2">
    <source>
        <dbReference type="ARBA" id="ARBA00022517"/>
    </source>
</evidence>
<dbReference type="GO" id="GO:0042274">
    <property type="term" value="P:ribosomal small subunit biogenesis"/>
    <property type="evidence" value="ECO:0007669"/>
    <property type="project" value="UniProtKB-UniRule"/>
</dbReference>
<keyword evidence="6 10" id="KW-0378">Hydrolase</keyword>
<evidence type="ECO:0000256" key="9">
    <source>
        <dbReference type="ARBA" id="ARBA00023134"/>
    </source>
</evidence>
<dbReference type="InterPro" id="IPR030378">
    <property type="entry name" value="G_CP_dom"/>
</dbReference>
<comment type="subunit">
    <text evidence="10">Monomer. Associates with 30S ribosomal subunit, binds 16S rRNA.</text>
</comment>
<dbReference type="GO" id="GO:0005525">
    <property type="term" value="F:GTP binding"/>
    <property type="evidence" value="ECO:0007669"/>
    <property type="project" value="UniProtKB-UniRule"/>
</dbReference>
<dbReference type="HAMAP" id="MF_01820">
    <property type="entry name" value="GTPase_RsgA"/>
    <property type="match status" value="1"/>
</dbReference>
<evidence type="ECO:0000256" key="7">
    <source>
        <dbReference type="ARBA" id="ARBA00022833"/>
    </source>
</evidence>
<dbReference type="Pfam" id="PF16745">
    <property type="entry name" value="RsgA_N"/>
    <property type="match status" value="1"/>
</dbReference>
<dbReference type="Gene3D" id="2.40.50.140">
    <property type="entry name" value="Nucleic acid-binding proteins"/>
    <property type="match status" value="1"/>
</dbReference>
<dbReference type="InterPro" id="IPR031944">
    <property type="entry name" value="RsgA_N"/>
</dbReference>
<keyword evidence="4 10" id="KW-0699">rRNA-binding</keyword>
<dbReference type="Proteomes" id="UP000002881">
    <property type="component" value="Chromosome"/>
</dbReference>
<dbReference type="GO" id="GO:0005737">
    <property type="term" value="C:cytoplasm"/>
    <property type="evidence" value="ECO:0007669"/>
    <property type="project" value="UniProtKB-SubCell"/>
</dbReference>
<keyword evidence="7 10" id="KW-0862">Zinc</keyword>
<evidence type="ECO:0000313" key="14">
    <source>
        <dbReference type="Proteomes" id="UP000002881"/>
    </source>
</evidence>
<feature type="domain" description="EngC GTPase" evidence="11">
    <location>
        <begin position="88"/>
        <end position="234"/>
    </location>
</feature>
<dbReference type="NCBIfam" id="TIGR00157">
    <property type="entry name" value="ribosome small subunit-dependent GTPase A"/>
    <property type="match status" value="1"/>
</dbReference>
<dbReference type="InterPro" id="IPR027417">
    <property type="entry name" value="P-loop_NTPase"/>
</dbReference>
<feature type="binding site" evidence="10">
    <location>
        <begin position="178"/>
        <end position="186"/>
    </location>
    <ligand>
        <name>GTP</name>
        <dbReference type="ChEBI" id="CHEBI:37565"/>
    </ligand>
</feature>
<feature type="binding site" evidence="10">
    <location>
        <position position="267"/>
    </location>
    <ligand>
        <name>Zn(2+)</name>
        <dbReference type="ChEBI" id="CHEBI:29105"/>
    </ligand>
</feature>
<dbReference type="InterPro" id="IPR004881">
    <property type="entry name" value="Ribosome_biogen_GTPase_RsgA"/>
</dbReference>
<dbReference type="Pfam" id="PF03193">
    <property type="entry name" value="RsgA_GTPase"/>
    <property type="match status" value="1"/>
</dbReference>
<dbReference type="GO" id="GO:0046872">
    <property type="term" value="F:metal ion binding"/>
    <property type="evidence" value="ECO:0007669"/>
    <property type="project" value="UniProtKB-KW"/>
</dbReference>
<dbReference type="CDD" id="cd01854">
    <property type="entry name" value="YjeQ_EngC"/>
    <property type="match status" value="1"/>
</dbReference>
<evidence type="ECO:0000256" key="6">
    <source>
        <dbReference type="ARBA" id="ARBA00022801"/>
    </source>
</evidence>
<keyword evidence="14" id="KW-1185">Reference proteome</keyword>
<dbReference type="eggNOG" id="COG1162">
    <property type="taxonomic scope" value="Bacteria"/>
</dbReference>
<accession>I2F353</accession>
<dbReference type="InterPro" id="IPR012340">
    <property type="entry name" value="NA-bd_OB-fold"/>
</dbReference>
<evidence type="ECO:0000313" key="13">
    <source>
        <dbReference type="EMBL" id="AFK06356.1"/>
    </source>
</evidence>
<dbReference type="InterPro" id="IPR010914">
    <property type="entry name" value="RsgA_GTPase_dom"/>
</dbReference>
<protein>
    <recommendedName>
        <fullName evidence="10">Small ribosomal subunit biogenesis GTPase RsgA</fullName>
        <ecNumber evidence="10">3.6.1.-</ecNumber>
    </recommendedName>
</protein>
<dbReference type="PANTHER" id="PTHR32120">
    <property type="entry name" value="SMALL RIBOSOMAL SUBUNIT BIOGENESIS GTPASE RSGA"/>
    <property type="match status" value="1"/>
</dbReference>
<dbReference type="Gene3D" id="3.40.50.300">
    <property type="entry name" value="P-loop containing nucleotide triphosphate hydrolases"/>
    <property type="match status" value="1"/>
</dbReference>
<feature type="binding site" evidence="10">
    <location>
        <position position="260"/>
    </location>
    <ligand>
        <name>Zn(2+)</name>
        <dbReference type="ChEBI" id="CHEBI:29105"/>
    </ligand>
</feature>
<gene>
    <name evidence="10" type="primary">rsgA</name>
    <name evidence="13" type="ORF">Theba_0638</name>
</gene>
<evidence type="ECO:0000256" key="8">
    <source>
        <dbReference type="ARBA" id="ARBA00022884"/>
    </source>
</evidence>
<comment type="similarity">
    <text evidence="10">Belongs to the TRAFAC class YlqF/YawG GTPase family. RsgA subfamily.</text>
</comment>
<keyword evidence="3 10" id="KW-0479">Metal-binding</keyword>
<dbReference type="PANTHER" id="PTHR32120:SF11">
    <property type="entry name" value="SMALL RIBOSOMAL SUBUNIT BIOGENESIS GTPASE RSGA 1, MITOCHONDRIAL-RELATED"/>
    <property type="match status" value="1"/>
</dbReference>